<organism evidence="2 3">
    <name type="scientific">Nissabacter archeti</name>
    <dbReference type="NCBI Taxonomy" id="1917880"/>
    <lineage>
        <taxon>Bacteria</taxon>
        <taxon>Pseudomonadati</taxon>
        <taxon>Pseudomonadota</taxon>
        <taxon>Gammaproteobacteria</taxon>
        <taxon>Enterobacterales</taxon>
        <taxon>Yersiniaceae</taxon>
        <taxon>Nissabacter</taxon>
    </lineage>
</organism>
<name>A0ABS5JND8_9GAMM</name>
<dbReference type="RefSeq" id="WP_212589475.1">
    <property type="nucleotide sequence ID" value="NZ_JAERKB010000013.1"/>
</dbReference>
<feature type="transmembrane region" description="Helical" evidence="1">
    <location>
        <begin position="40"/>
        <end position="58"/>
    </location>
</feature>
<reference evidence="3" key="1">
    <citation type="submission" date="2023-07" db="EMBL/GenBank/DDBJ databases">
        <title>Genome-inferred correspondence between phylogeny and metabolic traits in the wild Drosophila gut microbiome.</title>
        <authorList>
            <person name="Bueno E."/>
            <person name="Blow F."/>
            <person name="Douglas A.E."/>
        </authorList>
    </citation>
    <scope>NUCLEOTIDE SEQUENCE [LARGE SCALE GENOMIC DNA]</scope>
    <source>
        <strain evidence="3">JGM97</strain>
    </source>
</reference>
<keyword evidence="1" id="KW-0472">Membrane</keyword>
<sequence length="221" mass="25199">MFNHPFSGVRLAVVVSFFAFALSCLLPTNTVIHLMEEGQLVETLTLYAYAIVLLYFIFRPNLHITVITRCSIIFCLFVMMAREADLHKSIAHMSMLKLRFWTGNLPLHDKMVALLILLPVVVACLFLLIKHAKNIWLQAKLHKAYAVTTVTFVVLIPLTNIADRSLGLLNESFRWHAPLWLVAFQSSQEELLEMSLPLLALLAIIQYKRSKDMGDIVQVYT</sequence>
<dbReference type="Proteomes" id="UP000680634">
    <property type="component" value="Unassembled WGS sequence"/>
</dbReference>
<feature type="transmembrane region" description="Helical" evidence="1">
    <location>
        <begin position="70"/>
        <end position="91"/>
    </location>
</feature>
<feature type="transmembrane region" description="Helical" evidence="1">
    <location>
        <begin position="141"/>
        <end position="162"/>
    </location>
</feature>
<feature type="transmembrane region" description="Helical" evidence="1">
    <location>
        <begin position="111"/>
        <end position="129"/>
    </location>
</feature>
<evidence type="ECO:0000313" key="2">
    <source>
        <dbReference type="EMBL" id="MBS0970743.1"/>
    </source>
</evidence>
<protein>
    <submittedName>
        <fullName evidence="2">Uncharacterized protein</fullName>
    </submittedName>
</protein>
<comment type="caution">
    <text evidence="2">The sequence shown here is derived from an EMBL/GenBank/DDBJ whole genome shotgun (WGS) entry which is preliminary data.</text>
</comment>
<evidence type="ECO:0000313" key="3">
    <source>
        <dbReference type="Proteomes" id="UP000680634"/>
    </source>
</evidence>
<accession>A0ABS5JND8</accession>
<gene>
    <name evidence="2" type="ORF">JK232_17775</name>
</gene>
<evidence type="ECO:0000256" key="1">
    <source>
        <dbReference type="SAM" id="Phobius"/>
    </source>
</evidence>
<proteinExistence type="predicted"/>
<keyword evidence="1" id="KW-0812">Transmembrane</keyword>
<dbReference type="EMBL" id="JAERKB010000013">
    <property type="protein sequence ID" value="MBS0970743.1"/>
    <property type="molecule type" value="Genomic_DNA"/>
</dbReference>
<keyword evidence="1" id="KW-1133">Transmembrane helix</keyword>
<keyword evidence="3" id="KW-1185">Reference proteome</keyword>